<evidence type="ECO:0000313" key="3">
    <source>
        <dbReference type="Proteomes" id="UP000075515"/>
    </source>
</evidence>
<gene>
    <name evidence="2" type="ORF">BE18_11040</name>
</gene>
<protein>
    <submittedName>
        <fullName evidence="2">Uncharacterized protein</fullName>
    </submittedName>
</protein>
<dbReference type="AlphaFoldDB" id="A0A150SRF5"/>
<accession>A0A150SRF5</accession>
<name>A0A150SRF5_SORCE</name>
<evidence type="ECO:0000256" key="1">
    <source>
        <dbReference type="SAM" id="MobiDB-lite"/>
    </source>
</evidence>
<sequence length="99" mass="9652">MLTLVGVAAVVVGAPGSDGDSLDLNDLPIPQAGSCGGCFEVDQAVNEEDGCADPTPGSSAAVCGPGDTELGIARDLPALDDGASPDPGVSPRGDFVKNV</sequence>
<comment type="caution">
    <text evidence="2">The sequence shown here is derived from an EMBL/GenBank/DDBJ whole genome shotgun (WGS) entry which is preliminary data.</text>
</comment>
<reference evidence="2 3" key="1">
    <citation type="submission" date="2014-02" db="EMBL/GenBank/DDBJ databases">
        <title>The small core and large imbalanced accessory genome model reveals a collaborative survival strategy of Sorangium cellulosum strains in nature.</title>
        <authorList>
            <person name="Han K."/>
            <person name="Peng R."/>
            <person name="Blom J."/>
            <person name="Li Y.-Z."/>
        </authorList>
    </citation>
    <scope>NUCLEOTIDE SEQUENCE [LARGE SCALE GENOMIC DNA]</scope>
    <source>
        <strain evidence="2 3">So0149</strain>
    </source>
</reference>
<dbReference type="EMBL" id="JEMC01001685">
    <property type="protein sequence ID" value="KYF95009.1"/>
    <property type="molecule type" value="Genomic_DNA"/>
</dbReference>
<evidence type="ECO:0000313" key="2">
    <source>
        <dbReference type="EMBL" id="KYF95009.1"/>
    </source>
</evidence>
<dbReference type="Proteomes" id="UP000075515">
    <property type="component" value="Unassembled WGS sequence"/>
</dbReference>
<organism evidence="2 3">
    <name type="scientific">Sorangium cellulosum</name>
    <name type="common">Polyangium cellulosum</name>
    <dbReference type="NCBI Taxonomy" id="56"/>
    <lineage>
        <taxon>Bacteria</taxon>
        <taxon>Pseudomonadati</taxon>
        <taxon>Myxococcota</taxon>
        <taxon>Polyangia</taxon>
        <taxon>Polyangiales</taxon>
        <taxon>Polyangiaceae</taxon>
        <taxon>Sorangium</taxon>
    </lineage>
</organism>
<feature type="region of interest" description="Disordered" evidence="1">
    <location>
        <begin position="77"/>
        <end position="99"/>
    </location>
</feature>
<proteinExistence type="predicted"/>